<dbReference type="SUPFAM" id="SSF50249">
    <property type="entry name" value="Nucleic acid-binding proteins"/>
    <property type="match status" value="3"/>
</dbReference>
<dbReference type="Pfam" id="PF17877">
    <property type="entry name" value="Dis3l2_C_term"/>
    <property type="match status" value="1"/>
</dbReference>
<feature type="compositionally biased region" description="Low complexity" evidence="2">
    <location>
        <begin position="309"/>
        <end position="327"/>
    </location>
</feature>
<comment type="similarity">
    <text evidence="1">Belongs to the RNR ribonuclease family.</text>
</comment>
<feature type="region of interest" description="Disordered" evidence="2">
    <location>
        <begin position="504"/>
        <end position="563"/>
    </location>
</feature>
<dbReference type="FunFam" id="2.40.50.700:FF:000002">
    <property type="entry name" value="Cell wall biogenesis protein"/>
    <property type="match status" value="1"/>
</dbReference>
<reference evidence="4" key="1">
    <citation type="journal article" date="2020" name="Stud. Mycol.">
        <title>101 Dothideomycetes genomes: a test case for predicting lifestyles and emergence of pathogens.</title>
        <authorList>
            <person name="Haridas S."/>
            <person name="Albert R."/>
            <person name="Binder M."/>
            <person name="Bloem J."/>
            <person name="Labutti K."/>
            <person name="Salamov A."/>
            <person name="Andreopoulos B."/>
            <person name="Baker S."/>
            <person name="Barry K."/>
            <person name="Bills G."/>
            <person name="Bluhm B."/>
            <person name="Cannon C."/>
            <person name="Castanera R."/>
            <person name="Culley D."/>
            <person name="Daum C."/>
            <person name="Ezra D."/>
            <person name="Gonzalez J."/>
            <person name="Henrissat B."/>
            <person name="Kuo A."/>
            <person name="Liang C."/>
            <person name="Lipzen A."/>
            <person name="Lutzoni F."/>
            <person name="Magnuson J."/>
            <person name="Mondo S."/>
            <person name="Nolan M."/>
            <person name="Ohm R."/>
            <person name="Pangilinan J."/>
            <person name="Park H.-J."/>
            <person name="Ramirez L."/>
            <person name="Alfaro M."/>
            <person name="Sun H."/>
            <person name="Tritt A."/>
            <person name="Yoshinaga Y."/>
            <person name="Zwiers L.-H."/>
            <person name="Turgeon B."/>
            <person name="Goodwin S."/>
            <person name="Spatafora J."/>
            <person name="Crous P."/>
            <person name="Grigoriev I."/>
        </authorList>
    </citation>
    <scope>NUCLEOTIDE SEQUENCE</scope>
    <source>
        <strain evidence="4">CBS 113979</strain>
    </source>
</reference>
<dbReference type="EMBL" id="ML977145">
    <property type="protein sequence ID" value="KAF1989454.1"/>
    <property type="molecule type" value="Genomic_DNA"/>
</dbReference>
<feature type="compositionally biased region" description="Gly residues" evidence="2">
    <location>
        <begin position="254"/>
        <end position="265"/>
    </location>
</feature>
<dbReference type="FunFam" id="2.40.50.690:FF:000001">
    <property type="entry name" value="Cell wall biogenesis protein"/>
    <property type="match status" value="1"/>
</dbReference>
<dbReference type="Gene3D" id="2.40.50.690">
    <property type="match status" value="1"/>
</dbReference>
<dbReference type="Pfam" id="PF17849">
    <property type="entry name" value="OB_Dis3"/>
    <property type="match status" value="1"/>
</dbReference>
<evidence type="ECO:0000256" key="2">
    <source>
        <dbReference type="SAM" id="MobiDB-lite"/>
    </source>
</evidence>
<keyword evidence="5" id="KW-1185">Reference proteome</keyword>
<feature type="compositionally biased region" description="Polar residues" evidence="2">
    <location>
        <begin position="528"/>
        <end position="539"/>
    </location>
</feature>
<dbReference type="GO" id="GO:0006402">
    <property type="term" value="P:mRNA catabolic process"/>
    <property type="evidence" value="ECO:0007669"/>
    <property type="project" value="TreeGrafter"/>
</dbReference>
<feature type="region of interest" description="Disordered" evidence="2">
    <location>
        <begin position="98"/>
        <end position="179"/>
    </location>
</feature>
<evidence type="ECO:0000313" key="4">
    <source>
        <dbReference type="EMBL" id="KAF1989454.1"/>
    </source>
</evidence>
<evidence type="ECO:0000313" key="5">
    <source>
        <dbReference type="Proteomes" id="UP000800041"/>
    </source>
</evidence>
<dbReference type="SMART" id="SM00955">
    <property type="entry name" value="RNB"/>
    <property type="match status" value="1"/>
</dbReference>
<organism evidence="4 5">
    <name type="scientific">Aulographum hederae CBS 113979</name>
    <dbReference type="NCBI Taxonomy" id="1176131"/>
    <lineage>
        <taxon>Eukaryota</taxon>
        <taxon>Fungi</taxon>
        <taxon>Dikarya</taxon>
        <taxon>Ascomycota</taxon>
        <taxon>Pezizomycotina</taxon>
        <taxon>Dothideomycetes</taxon>
        <taxon>Pleosporomycetidae</taxon>
        <taxon>Aulographales</taxon>
        <taxon>Aulographaceae</taxon>
    </lineage>
</organism>
<dbReference type="PANTHER" id="PTHR23355">
    <property type="entry name" value="RIBONUCLEASE"/>
    <property type="match status" value="1"/>
</dbReference>
<dbReference type="OrthoDB" id="372421at2759"/>
<sequence>MDQQGQTGPVGPQGRRLHIAHRRSPSELTPLMMEQLALAQQIELLQQQQQQVAAQHQQYINMGIIQPQQHLQQQGYPMQGQMSNMSPHANNFQFPQQMQQQQQQHLGVPMAPPQQPQTHRRNQSALPGVGSMGPPPAPSAGASGVNYNDFNSQGAQGRENVNPRGRGGGAAGGGHARRHSLALPEAKKAAEMAEQKRKTAGFQFPVPGSAGAEPSSSANQTSPTNGSNATLAPTAPSGRGRGGHGRSQSMAVGNGRGGSQQGRGNNGFQFPPPQAGSDAGSQGSSDFQRRGSQGHGRSGSRNFEGNWRQQNNNQGQEQQGSSMGSFQNPNAPPFQPGHRARGSVNQSIGSIGNFQYQGQPQLLQLPQGQMLVQPQMFGGQALNPIQFAQLQALQAAQMGGQGMGGLQQSQHAQPQMSMQQQQQQRKTLFTPYLPQATLPALLADGQLVAGVLRVNKKNRSDAYVTTNDLDADIFICGSKDRNRALEGDLVAIELLDVDEVWGQKREKEEKKKRKDNTDSRGGSIAVNDATTQPETSSNGLDGGIRRRGSLRQRPTQKKNDDVEVEGQSLLLMEEEEINDEQKPLYAGHVVAVIERVAGQMFSGTLGLLRPSSQATKEKQEAERAAREGHSGRQQPERQQDRPKIVWFKPTDKRVPLIAIPTEQAPRDFVERHQDYANRIFVACIKRWPITSLHPFGTLVEQLGEMGDLKVETDALLRDNNFGPDDFNDAVLKTIGFEDWSVEKDGEAALENRRDFREEKTFTIDPNGSKELDDAIHFKALDDGKIEVGIHVADVAHFIKANSLVDREAKKRGTAVYLMNRAVNMLPPRLSTEICCLSPGEERYTVSVVFKIDSNTGRVSEEDTWMGKGVIKSSGKLSYDEVNTVITGKGESDLDKERVDEIKMLYHITQKFRQARFGSDLNEFPPLRLLYQLDDENVPVEQNIFDSSAAHELIEELSHKANAYVAQKLVEGMPEKAFIRRQAAPNPRRLQTIADRMNNIGYEIDTISSGSLQSSLFDIEDPEIRKGMETLLIKSMQRAKYVVASKTPEDQLPHYALNMPLYTHFTNPSRRYADIIVHRQLESILSNGTIEFQDDVETLAKTAEMCNTKKDSAHAAQEQSVHIEACRKMDKQRIDNGGELISEGIVLCVYESAFDVLIPEYGFEKRVHCDQLPLKKAEFDKNKRLLELFWEKGVPSSTYIPEDERPKSGSTRQGSVANNRRNAAEAQLLKEQEEASRRQMDTGTMSVDEQDALFDDDDDASEITGMTAGVSLNADRPTQSMPPSPTKNGITSNQAPHRTKSDSRLSHSASDAAESKLSNKDKYLKLFTLREENGDYIQDVREMARVPIILKTDLTKSPPCLTIRSINPYAL</sequence>
<protein>
    <submittedName>
        <fullName evidence="4">RNB-domain-containing protein</fullName>
    </submittedName>
</protein>
<dbReference type="GO" id="GO:0000175">
    <property type="term" value="F:3'-5'-RNA exonuclease activity"/>
    <property type="evidence" value="ECO:0007669"/>
    <property type="project" value="TreeGrafter"/>
</dbReference>
<dbReference type="Pfam" id="PF00773">
    <property type="entry name" value="RNB"/>
    <property type="match status" value="1"/>
</dbReference>
<evidence type="ECO:0000256" key="1">
    <source>
        <dbReference type="ARBA" id="ARBA00005785"/>
    </source>
</evidence>
<feature type="compositionally biased region" description="Polar residues" evidence="2">
    <location>
        <begin position="1285"/>
        <end position="1295"/>
    </location>
</feature>
<feature type="compositionally biased region" description="Gly residues" evidence="2">
    <location>
        <begin position="165"/>
        <end position="174"/>
    </location>
</feature>
<gene>
    <name evidence="4" type="ORF">K402DRAFT_418717</name>
</gene>
<accession>A0A6G1H8S4</accession>
<feature type="region of interest" description="Disordered" evidence="2">
    <location>
        <begin position="202"/>
        <end position="346"/>
    </location>
</feature>
<evidence type="ECO:0000259" key="3">
    <source>
        <dbReference type="SMART" id="SM00955"/>
    </source>
</evidence>
<dbReference type="InterPro" id="IPR041093">
    <property type="entry name" value="Dis3l2-like_C"/>
</dbReference>
<dbReference type="GO" id="GO:0000932">
    <property type="term" value="C:P-body"/>
    <property type="evidence" value="ECO:0007669"/>
    <property type="project" value="TreeGrafter"/>
</dbReference>
<feature type="compositionally biased region" description="Low complexity" evidence="2">
    <location>
        <begin position="207"/>
        <end position="218"/>
    </location>
</feature>
<feature type="compositionally biased region" description="Low complexity" evidence="2">
    <location>
        <begin position="266"/>
        <end position="286"/>
    </location>
</feature>
<feature type="domain" description="RNB" evidence="3">
    <location>
        <begin position="752"/>
        <end position="1086"/>
    </location>
</feature>
<feature type="compositionally biased region" description="Polar residues" evidence="2">
    <location>
        <begin position="1207"/>
        <end position="1220"/>
    </location>
</feature>
<feature type="compositionally biased region" description="Polar residues" evidence="2">
    <location>
        <begin position="219"/>
        <end position="231"/>
    </location>
</feature>
<feature type="compositionally biased region" description="Basic residues" evidence="2">
    <location>
        <begin position="545"/>
        <end position="556"/>
    </location>
</feature>
<dbReference type="GO" id="GO:0003723">
    <property type="term" value="F:RNA binding"/>
    <property type="evidence" value="ECO:0007669"/>
    <property type="project" value="InterPro"/>
</dbReference>
<feature type="compositionally biased region" description="Acidic residues" evidence="2">
    <location>
        <begin position="1247"/>
        <end position="1260"/>
    </location>
</feature>
<dbReference type="Gene3D" id="2.40.50.140">
    <property type="entry name" value="Nucleic acid-binding proteins"/>
    <property type="match status" value="1"/>
</dbReference>
<dbReference type="InterPro" id="IPR001900">
    <property type="entry name" value="RNase_II/R"/>
</dbReference>
<proteinExistence type="inferred from homology"/>
<feature type="region of interest" description="Disordered" evidence="2">
    <location>
        <begin position="608"/>
        <end position="643"/>
    </location>
</feature>
<dbReference type="FunFam" id="2.40.50.140:FF:000100">
    <property type="entry name" value="Cell wall biogenesis protein phosphatase"/>
    <property type="match status" value="1"/>
</dbReference>
<name>A0A6G1H8S4_9PEZI</name>
<dbReference type="InterPro" id="IPR050180">
    <property type="entry name" value="RNR_Ribonuclease"/>
</dbReference>
<feature type="region of interest" description="Disordered" evidence="2">
    <location>
        <begin position="1195"/>
        <end position="1314"/>
    </location>
</feature>
<dbReference type="InterPro" id="IPR041505">
    <property type="entry name" value="Dis3_CSD2"/>
</dbReference>
<dbReference type="Proteomes" id="UP000800041">
    <property type="component" value="Unassembled WGS sequence"/>
</dbReference>
<dbReference type="Gene3D" id="2.40.50.700">
    <property type="match status" value="1"/>
</dbReference>
<dbReference type="PANTHER" id="PTHR23355:SF9">
    <property type="entry name" value="DIS3-LIKE EXONUCLEASE 2"/>
    <property type="match status" value="1"/>
</dbReference>
<feature type="compositionally biased region" description="Polar residues" evidence="2">
    <location>
        <begin position="146"/>
        <end position="155"/>
    </location>
</feature>
<feature type="compositionally biased region" description="Basic and acidic residues" evidence="2">
    <location>
        <begin position="1227"/>
        <end position="1239"/>
    </location>
</feature>
<dbReference type="InterPro" id="IPR012340">
    <property type="entry name" value="NA-bd_OB-fold"/>
</dbReference>
<feature type="compositionally biased region" description="Basic and acidic residues" evidence="2">
    <location>
        <begin position="615"/>
        <end position="643"/>
    </location>
</feature>